<evidence type="ECO:0008006" key="3">
    <source>
        <dbReference type="Google" id="ProtNLM"/>
    </source>
</evidence>
<dbReference type="AlphaFoldDB" id="A0AAU7CSD4"/>
<dbReference type="EMBL" id="CP155447">
    <property type="protein sequence ID" value="XBH08374.1"/>
    <property type="molecule type" value="Genomic_DNA"/>
</dbReference>
<keyword evidence="1" id="KW-1133">Transmembrane helix</keyword>
<feature type="transmembrane region" description="Helical" evidence="1">
    <location>
        <begin position="100"/>
        <end position="122"/>
    </location>
</feature>
<proteinExistence type="predicted"/>
<organism evidence="2">
    <name type="scientific">Singulisphaera sp. Ch08</name>
    <dbReference type="NCBI Taxonomy" id="3120278"/>
    <lineage>
        <taxon>Bacteria</taxon>
        <taxon>Pseudomonadati</taxon>
        <taxon>Planctomycetota</taxon>
        <taxon>Planctomycetia</taxon>
        <taxon>Isosphaerales</taxon>
        <taxon>Isosphaeraceae</taxon>
        <taxon>Singulisphaera</taxon>
    </lineage>
</organism>
<dbReference type="Gene3D" id="1.10.10.1320">
    <property type="entry name" value="Anti-sigma factor, zinc-finger domain"/>
    <property type="match status" value="1"/>
</dbReference>
<gene>
    <name evidence="2" type="ORF">V5E97_26575</name>
</gene>
<sequence>MGPDQQRLTSAERSNLVAYLDGELNEAEAQAIATKLTKSATARREIESLEKTWSLLDHLPRGQVSDDFTARTLTEVHRLSTEGGRFESAVRQTTQRVLRVAVWMMVGLLTVGAGFAITQWVWPNPTARLARDLSIAEHLDEYREVDSFELLEILAHSPEFGTGAD</sequence>
<keyword evidence="1" id="KW-0472">Membrane</keyword>
<reference evidence="2" key="1">
    <citation type="submission" date="2024-05" db="EMBL/GenBank/DDBJ databases">
        <title>Planctomycetes of the genus Singulisphaera possess chitinolytic capabilities.</title>
        <authorList>
            <person name="Ivanova A."/>
        </authorList>
    </citation>
    <scope>NUCLEOTIDE SEQUENCE</scope>
    <source>
        <strain evidence="2">Ch08T</strain>
    </source>
</reference>
<evidence type="ECO:0000256" key="1">
    <source>
        <dbReference type="SAM" id="Phobius"/>
    </source>
</evidence>
<name>A0AAU7CSD4_9BACT</name>
<accession>A0AAU7CSD4</accession>
<keyword evidence="1" id="KW-0812">Transmembrane</keyword>
<protein>
    <recommendedName>
        <fullName evidence="3">Zinc-finger domain-containing protein</fullName>
    </recommendedName>
</protein>
<dbReference type="RefSeq" id="WP_406701220.1">
    <property type="nucleotide sequence ID" value="NZ_CP155447.1"/>
</dbReference>
<dbReference type="InterPro" id="IPR041916">
    <property type="entry name" value="Anti_sigma_zinc_sf"/>
</dbReference>
<evidence type="ECO:0000313" key="2">
    <source>
        <dbReference type="EMBL" id="XBH08374.1"/>
    </source>
</evidence>